<organism evidence="2 3">
    <name type="scientific">Allochromatium palmeri</name>
    <dbReference type="NCBI Taxonomy" id="231048"/>
    <lineage>
        <taxon>Bacteria</taxon>
        <taxon>Pseudomonadati</taxon>
        <taxon>Pseudomonadota</taxon>
        <taxon>Gammaproteobacteria</taxon>
        <taxon>Chromatiales</taxon>
        <taxon>Chromatiaceae</taxon>
        <taxon>Allochromatium</taxon>
    </lineage>
</organism>
<dbReference type="Gene3D" id="1.10.260.40">
    <property type="entry name" value="lambda repressor-like DNA-binding domains"/>
    <property type="match status" value="1"/>
</dbReference>
<reference evidence="2 3" key="1">
    <citation type="submission" date="2019-11" db="EMBL/GenBank/DDBJ databases">
        <title>Whole-genome sequence of the anaerobic purple sulfur bacterium Allochromatium palmeri DSM 15591.</title>
        <authorList>
            <person name="Kyndt J.A."/>
            <person name="Meyer T.E."/>
        </authorList>
    </citation>
    <scope>NUCLEOTIDE SEQUENCE [LARGE SCALE GENOMIC DNA]</scope>
    <source>
        <strain evidence="2 3">DSM 15591</strain>
    </source>
</reference>
<evidence type="ECO:0000313" key="3">
    <source>
        <dbReference type="Proteomes" id="UP000434044"/>
    </source>
</evidence>
<keyword evidence="3" id="KW-1185">Reference proteome</keyword>
<sequence>MTETIRIADLPDFDPAEHLKDEDDIAAYLTLVIEEGDPSELAHALGIVARARGMTEIAKASGIAREALYKALRPDAQPRFETVNRVCHALGVKLVAQPLERHAASARLPPQPCVGDAAEAAPTTPSISG</sequence>
<dbReference type="GO" id="GO:0003677">
    <property type="term" value="F:DNA binding"/>
    <property type="evidence" value="ECO:0007669"/>
    <property type="project" value="InterPro"/>
</dbReference>
<dbReference type="PANTHER" id="PTHR40275:SF1">
    <property type="entry name" value="SSL7038 PROTEIN"/>
    <property type="match status" value="1"/>
</dbReference>
<comment type="caution">
    <text evidence="2">The sequence shown here is derived from an EMBL/GenBank/DDBJ whole genome shotgun (WGS) entry which is preliminary data.</text>
</comment>
<gene>
    <name evidence="2" type="ORF">GJ668_07465</name>
</gene>
<protein>
    <submittedName>
        <fullName evidence="2">Putative addiction module antidote protein</fullName>
    </submittedName>
</protein>
<name>A0A6N8EE83_9GAMM</name>
<dbReference type="AlphaFoldDB" id="A0A6N8EE83"/>
<dbReference type="Pfam" id="PF21716">
    <property type="entry name" value="dnstrm_HI1420"/>
    <property type="match status" value="1"/>
</dbReference>
<dbReference type="InterPro" id="IPR010982">
    <property type="entry name" value="Lambda_DNA-bd_dom_sf"/>
</dbReference>
<dbReference type="CDD" id="cd00093">
    <property type="entry name" value="HTH_XRE"/>
    <property type="match status" value="1"/>
</dbReference>
<accession>A0A6N8EE83</accession>
<dbReference type="InterPro" id="IPR001387">
    <property type="entry name" value="Cro/C1-type_HTH"/>
</dbReference>
<evidence type="ECO:0000313" key="2">
    <source>
        <dbReference type="EMBL" id="MTW20936.1"/>
    </source>
</evidence>
<dbReference type="RefSeq" id="WP_155449517.1">
    <property type="nucleotide sequence ID" value="NZ_WNKT01000011.1"/>
</dbReference>
<feature type="region of interest" description="Disordered" evidence="1">
    <location>
        <begin position="107"/>
        <end position="129"/>
    </location>
</feature>
<dbReference type="EMBL" id="WNKT01000011">
    <property type="protein sequence ID" value="MTW20936.1"/>
    <property type="molecule type" value="Genomic_DNA"/>
</dbReference>
<dbReference type="InterPro" id="IPR014057">
    <property type="entry name" value="HI1420"/>
</dbReference>
<dbReference type="OrthoDB" id="9798416at2"/>
<dbReference type="NCBIfam" id="TIGR02684">
    <property type="entry name" value="dnstrm_HI1420"/>
    <property type="match status" value="1"/>
</dbReference>
<evidence type="ECO:0000256" key="1">
    <source>
        <dbReference type="SAM" id="MobiDB-lite"/>
    </source>
</evidence>
<dbReference type="Proteomes" id="UP000434044">
    <property type="component" value="Unassembled WGS sequence"/>
</dbReference>
<dbReference type="SUPFAM" id="SSF47413">
    <property type="entry name" value="lambda repressor-like DNA-binding domains"/>
    <property type="match status" value="1"/>
</dbReference>
<dbReference type="PANTHER" id="PTHR40275">
    <property type="entry name" value="SSL7038 PROTEIN"/>
    <property type="match status" value="1"/>
</dbReference>
<proteinExistence type="predicted"/>